<dbReference type="STRING" id="1754190.A0A1Y2DWP8"/>
<organism evidence="1 2">
    <name type="scientific">Neocallimastix californiae</name>
    <dbReference type="NCBI Taxonomy" id="1754190"/>
    <lineage>
        <taxon>Eukaryota</taxon>
        <taxon>Fungi</taxon>
        <taxon>Fungi incertae sedis</taxon>
        <taxon>Chytridiomycota</taxon>
        <taxon>Chytridiomycota incertae sedis</taxon>
        <taxon>Neocallimastigomycetes</taxon>
        <taxon>Neocallimastigales</taxon>
        <taxon>Neocallimastigaceae</taxon>
        <taxon>Neocallimastix</taxon>
    </lineage>
</organism>
<accession>A0A1Y2DWP8</accession>
<dbReference type="PANTHER" id="PTHR31854:SF2">
    <property type="entry name" value="TUBULIN POLYGLUTAMYLASE COMPLEX SUBUNIT 2"/>
    <property type="match status" value="1"/>
</dbReference>
<keyword evidence="2" id="KW-1185">Reference proteome</keyword>
<dbReference type="AlphaFoldDB" id="A0A1Y2DWP8"/>
<proteinExistence type="predicted"/>
<dbReference type="EMBL" id="MCOG01000056">
    <property type="protein sequence ID" value="ORY63629.1"/>
    <property type="molecule type" value="Genomic_DNA"/>
</dbReference>
<dbReference type="OrthoDB" id="10249691at2759"/>
<dbReference type="Proteomes" id="UP000193920">
    <property type="component" value="Unassembled WGS sequence"/>
</dbReference>
<evidence type="ECO:0008006" key="3">
    <source>
        <dbReference type="Google" id="ProtNLM"/>
    </source>
</evidence>
<comment type="caution">
    <text evidence="1">The sequence shown here is derived from an EMBL/GenBank/DDBJ whole genome shotgun (WGS) entry which is preliminary data.</text>
</comment>
<sequence>MSISENQIKAWENANSPFLLPNDLKSFYCFSDGLLINWNIQFKENSIIPLGQMQVNSLEKLTKIHISMNERLMIHFNKYFSIDDDTKNLDKDSDTTENKNIKYRKNNKSNYYDATSSCILSSNYDDDLYSYQHDYITNGNIMSGYLLYDCKSYGKVILLYHSKLRSKPQVWFLDNNNNEWNFLSPNFISYFRLMVKNFGIYGWQLAYTKKGLYQSTLDWLSFYAPDRVMFYNQKRDYITEDYNIKEYNLNNINKNDSKKSEENITAGDNSFVVNERTNDHELFLLKYFSNEKNYSKILNYKEIKKIQLNSLKKVKIKKKQSI</sequence>
<protein>
    <recommendedName>
        <fullName evidence="3">Knr4/Smi1-like domain-containing protein</fullName>
    </recommendedName>
</protein>
<reference evidence="1 2" key="1">
    <citation type="submission" date="2016-08" db="EMBL/GenBank/DDBJ databases">
        <title>A Parts List for Fungal Cellulosomes Revealed by Comparative Genomics.</title>
        <authorList>
            <consortium name="DOE Joint Genome Institute"/>
            <person name="Haitjema C.H."/>
            <person name="Gilmore S.P."/>
            <person name="Henske J.K."/>
            <person name="Solomon K.V."/>
            <person name="De Groot R."/>
            <person name="Kuo A."/>
            <person name="Mondo S.J."/>
            <person name="Salamov A.A."/>
            <person name="Labutti K."/>
            <person name="Zhao Z."/>
            <person name="Chiniquy J."/>
            <person name="Barry K."/>
            <person name="Brewer H.M."/>
            <person name="Purvine S.O."/>
            <person name="Wright A.T."/>
            <person name="Boxma B."/>
            <person name="Van Alen T."/>
            <person name="Hackstein J.H."/>
            <person name="Baker S.E."/>
            <person name="Grigoriev I.V."/>
            <person name="O'Malley M.A."/>
        </authorList>
    </citation>
    <scope>NUCLEOTIDE SEQUENCE [LARGE SCALE GENOMIC DNA]</scope>
    <source>
        <strain evidence="1 2">G1</strain>
    </source>
</reference>
<gene>
    <name evidence="1" type="ORF">LY90DRAFT_700967</name>
</gene>
<evidence type="ECO:0000313" key="2">
    <source>
        <dbReference type="Proteomes" id="UP000193920"/>
    </source>
</evidence>
<name>A0A1Y2DWP8_9FUNG</name>
<dbReference type="InterPro" id="IPR039231">
    <property type="entry name" value="TPGS2"/>
</dbReference>
<dbReference type="PANTHER" id="PTHR31854">
    <property type="entry name" value="TUBULIN POLYGLUTAMYLASE COMPLEX SUBUNIT 2"/>
    <property type="match status" value="1"/>
</dbReference>
<evidence type="ECO:0000313" key="1">
    <source>
        <dbReference type="EMBL" id="ORY63629.1"/>
    </source>
</evidence>